<keyword evidence="1" id="KW-0472">Membrane</keyword>
<reference evidence="2 3" key="1">
    <citation type="submission" date="2016-10" db="EMBL/GenBank/DDBJ databases">
        <authorList>
            <person name="de Groot N.N."/>
        </authorList>
    </citation>
    <scope>NUCLEOTIDE SEQUENCE [LARGE SCALE GENOMIC DNA]</scope>
    <source>
        <strain evidence="2 3">Nm9</strain>
    </source>
</reference>
<sequence length="325" mass="35322">MKDSNHAGMTEQQFAIVAVMRNKIKTDAYRCLWKLFPLTIAVGILVTTVGVEIAIAYGVFSALLQSIEDPVVQHSAGLLALTGPIAMFAYHSLSKNNPDLWSVRLIRNLSTVFAPLYALAGGLFLGILLFPGAIATATSGSFDSLFGLPIEQIESGNLGQAFVTWLQNNLVLAAPLFIGGIVGVSVMALFVGGESINAISANAYLIFRALSNFKAANKAWVDLRADDALYRKLASELVNLEKRNDSYHRNHVAILASSSVDQFVQRAEAIIEANPTLLVINHEPDSAVSQLFGKQPDLSIIKARIEILKTHTLKHIRSVIDRNLK</sequence>
<feature type="transmembrane region" description="Helical" evidence="1">
    <location>
        <begin position="112"/>
        <end position="134"/>
    </location>
</feature>
<dbReference type="EMBL" id="FOFX01000004">
    <property type="protein sequence ID" value="SEP76815.1"/>
    <property type="molecule type" value="Genomic_DNA"/>
</dbReference>
<keyword evidence="1" id="KW-1133">Transmembrane helix</keyword>
<gene>
    <name evidence="2" type="ORF">SAMN05421510_10044</name>
</gene>
<evidence type="ECO:0000256" key="1">
    <source>
        <dbReference type="SAM" id="Phobius"/>
    </source>
</evidence>
<dbReference type="Proteomes" id="UP000181998">
    <property type="component" value="Unassembled WGS sequence"/>
</dbReference>
<feature type="transmembrane region" description="Helical" evidence="1">
    <location>
        <begin position="72"/>
        <end position="91"/>
    </location>
</feature>
<feature type="transmembrane region" description="Helical" evidence="1">
    <location>
        <begin position="35"/>
        <end position="60"/>
    </location>
</feature>
<name>A0A1H9AJR5_9PROT</name>
<protein>
    <submittedName>
        <fullName evidence="2">Uncharacterized protein</fullName>
    </submittedName>
</protein>
<feature type="transmembrane region" description="Helical" evidence="1">
    <location>
        <begin position="170"/>
        <end position="191"/>
    </location>
</feature>
<dbReference type="OrthoDB" id="8559363at2"/>
<evidence type="ECO:0000313" key="3">
    <source>
        <dbReference type="Proteomes" id="UP000181998"/>
    </source>
</evidence>
<proteinExistence type="predicted"/>
<organism evidence="2 3">
    <name type="scientific">Nitrosomonas ureae</name>
    <dbReference type="NCBI Taxonomy" id="44577"/>
    <lineage>
        <taxon>Bacteria</taxon>
        <taxon>Pseudomonadati</taxon>
        <taxon>Pseudomonadota</taxon>
        <taxon>Betaproteobacteria</taxon>
        <taxon>Nitrosomonadales</taxon>
        <taxon>Nitrosomonadaceae</taxon>
        <taxon>Nitrosomonas</taxon>
    </lineage>
</organism>
<dbReference type="AlphaFoldDB" id="A0A1H9AJR5"/>
<accession>A0A1H9AJR5</accession>
<keyword evidence="1" id="KW-0812">Transmembrane</keyword>
<dbReference type="RefSeq" id="WP_074719682.1">
    <property type="nucleotide sequence ID" value="NZ_FOFX01000004.1"/>
</dbReference>
<evidence type="ECO:0000313" key="2">
    <source>
        <dbReference type="EMBL" id="SEP76815.1"/>
    </source>
</evidence>